<evidence type="ECO:0000313" key="4">
    <source>
        <dbReference type="Proteomes" id="UP000053593"/>
    </source>
</evidence>
<keyword evidence="2" id="KW-0732">Signal</keyword>
<accession>A0A0D0C7B4</accession>
<dbReference type="AlphaFoldDB" id="A0A0D0C7B4"/>
<keyword evidence="4" id="KW-1185">Reference proteome</keyword>
<evidence type="ECO:0000256" key="1">
    <source>
        <dbReference type="SAM" id="MobiDB-lite"/>
    </source>
</evidence>
<proteinExistence type="predicted"/>
<evidence type="ECO:0000256" key="2">
    <source>
        <dbReference type="SAM" id="SignalP"/>
    </source>
</evidence>
<sequence>MFSPKRSLVFFILFGSLTLEFCTSATASAVPSTTDEPSTRIAPRPGMLVSKPNIARLSAVPVWDVLNLPMRITEDTSPTNDTDNGDSLTDTGASPPRPTRLSIALTVCAVGQVVIQFLSDLDLLSITVFASCAFIGSFVIHLPNSSTSAYARPSPISLIASPLPLSFSSSVPVTCIIA</sequence>
<feature type="compositionally biased region" description="Polar residues" evidence="1">
    <location>
        <begin position="75"/>
        <end position="92"/>
    </location>
</feature>
<evidence type="ECO:0000313" key="3">
    <source>
        <dbReference type="EMBL" id="KIK64036.1"/>
    </source>
</evidence>
<feature type="chain" id="PRO_5002225059" evidence="2">
    <location>
        <begin position="28"/>
        <end position="178"/>
    </location>
</feature>
<name>A0A0D0C7B4_9AGAR</name>
<dbReference type="HOGENOM" id="CLU_1510777_0_0_1"/>
<feature type="signal peptide" evidence="2">
    <location>
        <begin position="1"/>
        <end position="27"/>
    </location>
</feature>
<gene>
    <name evidence="3" type="ORF">GYMLUDRAFT_428393</name>
</gene>
<dbReference type="EMBL" id="KN834762">
    <property type="protein sequence ID" value="KIK64036.1"/>
    <property type="molecule type" value="Genomic_DNA"/>
</dbReference>
<protein>
    <submittedName>
        <fullName evidence="3">Uncharacterized protein</fullName>
    </submittedName>
</protein>
<dbReference type="Proteomes" id="UP000053593">
    <property type="component" value="Unassembled WGS sequence"/>
</dbReference>
<organism evidence="3 4">
    <name type="scientific">Collybiopsis luxurians FD-317 M1</name>
    <dbReference type="NCBI Taxonomy" id="944289"/>
    <lineage>
        <taxon>Eukaryota</taxon>
        <taxon>Fungi</taxon>
        <taxon>Dikarya</taxon>
        <taxon>Basidiomycota</taxon>
        <taxon>Agaricomycotina</taxon>
        <taxon>Agaricomycetes</taxon>
        <taxon>Agaricomycetidae</taxon>
        <taxon>Agaricales</taxon>
        <taxon>Marasmiineae</taxon>
        <taxon>Omphalotaceae</taxon>
        <taxon>Collybiopsis</taxon>
        <taxon>Collybiopsis luxurians</taxon>
    </lineage>
</organism>
<feature type="region of interest" description="Disordered" evidence="1">
    <location>
        <begin position="73"/>
        <end position="95"/>
    </location>
</feature>
<reference evidence="3 4" key="1">
    <citation type="submission" date="2014-04" db="EMBL/GenBank/DDBJ databases">
        <title>Evolutionary Origins and Diversification of the Mycorrhizal Mutualists.</title>
        <authorList>
            <consortium name="DOE Joint Genome Institute"/>
            <consortium name="Mycorrhizal Genomics Consortium"/>
            <person name="Kohler A."/>
            <person name="Kuo A."/>
            <person name="Nagy L.G."/>
            <person name="Floudas D."/>
            <person name="Copeland A."/>
            <person name="Barry K.W."/>
            <person name="Cichocki N."/>
            <person name="Veneault-Fourrey C."/>
            <person name="LaButti K."/>
            <person name="Lindquist E.A."/>
            <person name="Lipzen A."/>
            <person name="Lundell T."/>
            <person name="Morin E."/>
            <person name="Murat C."/>
            <person name="Riley R."/>
            <person name="Ohm R."/>
            <person name="Sun H."/>
            <person name="Tunlid A."/>
            <person name="Henrissat B."/>
            <person name="Grigoriev I.V."/>
            <person name="Hibbett D.S."/>
            <person name="Martin F."/>
        </authorList>
    </citation>
    <scope>NUCLEOTIDE SEQUENCE [LARGE SCALE GENOMIC DNA]</scope>
    <source>
        <strain evidence="3 4">FD-317 M1</strain>
    </source>
</reference>